<sequence length="146" mass="16096">MTVPVSALQEINPGAIIELFTLELIANLHGSATVYRFHNGSNMNANGELVWNSNSYLRFPIQCEGFEFTGTGTLPRPTISVSNIFGTLTAIMQNVNQTTVGNDLNGAKFTGLRTLAKISRCCKSYRQHKSVWNTRSIGKIPQEISF</sequence>
<dbReference type="GO" id="GO:0046718">
    <property type="term" value="P:symbiont entry into host cell"/>
    <property type="evidence" value="ECO:0007669"/>
    <property type="project" value="InterPro"/>
</dbReference>
<dbReference type="Pfam" id="PF05100">
    <property type="entry name" value="Phage_tail_L"/>
    <property type="match status" value="1"/>
</dbReference>
<organism evidence="1">
    <name type="scientific">uncultured gamma proteobacterium HF0070_03O15</name>
    <dbReference type="NCBI Taxonomy" id="710982"/>
    <lineage>
        <taxon>Bacteria</taxon>
        <taxon>Pseudomonadati</taxon>
        <taxon>Pseudomonadota</taxon>
        <taxon>Gammaproteobacteria</taxon>
        <taxon>environmental samples</taxon>
    </lineage>
</organism>
<proteinExistence type="predicted"/>
<reference evidence="1" key="1">
    <citation type="journal article" date="2011" name="Environ. Microbiol.">
        <title>Time-series analyses of Monterey Bay coastal microbial picoplankton using a 'genome proxy' microarray.</title>
        <authorList>
            <person name="Rich V.I."/>
            <person name="Pham V.D."/>
            <person name="Eppley J."/>
            <person name="Shi Y."/>
            <person name="DeLong E.F."/>
        </authorList>
    </citation>
    <scope>NUCLEOTIDE SEQUENCE</scope>
</reference>
<evidence type="ECO:0000313" key="1">
    <source>
        <dbReference type="EMBL" id="ADI17086.1"/>
    </source>
</evidence>
<dbReference type="GO" id="GO:0030430">
    <property type="term" value="C:host cell cytoplasm"/>
    <property type="evidence" value="ECO:0007669"/>
    <property type="project" value="InterPro"/>
</dbReference>
<accession>E0XRP5</accession>
<protein>
    <submittedName>
        <fullName evidence="1">Phage-related protein</fullName>
    </submittedName>
</protein>
<dbReference type="GO" id="GO:0051536">
    <property type="term" value="F:iron-sulfur cluster binding"/>
    <property type="evidence" value="ECO:0007669"/>
    <property type="project" value="InterPro"/>
</dbReference>
<dbReference type="AlphaFoldDB" id="E0XRP5"/>
<name>E0XRP5_9GAMM</name>
<dbReference type="InterPro" id="IPR006487">
    <property type="entry name" value="Phage_lambda_L"/>
</dbReference>
<dbReference type="EMBL" id="GU474854">
    <property type="protein sequence ID" value="ADI17086.1"/>
    <property type="molecule type" value="Genomic_DNA"/>
</dbReference>